<proteinExistence type="predicted"/>
<dbReference type="InterPro" id="IPR008906">
    <property type="entry name" value="HATC_C_dom"/>
</dbReference>
<protein>
    <recommendedName>
        <fullName evidence="6">HAT C-terminal dimerisation domain-containing protein</fullName>
    </recommendedName>
</protein>
<dbReference type="InterPro" id="IPR052035">
    <property type="entry name" value="ZnF_BED_domain_contain"/>
</dbReference>
<accession>A0A2N5UD48</accession>
<dbReference type="OrthoDB" id="2506628at2759"/>
<dbReference type="SUPFAM" id="SSF53098">
    <property type="entry name" value="Ribonuclease H-like"/>
    <property type="match status" value="1"/>
</dbReference>
<dbReference type="Pfam" id="PF05699">
    <property type="entry name" value="Dimer_Tnp_hAT"/>
    <property type="match status" value="1"/>
</dbReference>
<comment type="subcellular location">
    <subcellularLocation>
        <location evidence="1">Nucleus</location>
    </subcellularLocation>
</comment>
<sequence>MVVAYNCWQQAYAAQKVIGQLLDAESEKYSRRSAANHFYKGYKVLQSEWEQVNLLNQVLEEFLALTLRMEGDGPYLNAIFDPMIKVAKKYCNLALCCDAILLSTMLHPAWRLSLIEDKPAVAVQDLNIDDSDGDNCTYYPEKKGPSQEEDKIKKYKAGAWPLSKKGDPLQWWKLHLSEFPLLALLAQDVLACSGTSATVEQTFSAAADVCSSGRKSLTSATIERCVVVDEDEKKAKFATQVAKRSEPIKYHKIKHVAATAEK</sequence>
<organism evidence="7 8">
    <name type="scientific">Puccinia coronata f. sp. avenae</name>
    <dbReference type="NCBI Taxonomy" id="200324"/>
    <lineage>
        <taxon>Eukaryota</taxon>
        <taxon>Fungi</taxon>
        <taxon>Dikarya</taxon>
        <taxon>Basidiomycota</taxon>
        <taxon>Pucciniomycotina</taxon>
        <taxon>Pucciniomycetes</taxon>
        <taxon>Pucciniales</taxon>
        <taxon>Pucciniaceae</taxon>
        <taxon>Puccinia</taxon>
    </lineage>
</organism>
<evidence type="ECO:0000259" key="6">
    <source>
        <dbReference type="Pfam" id="PF05699"/>
    </source>
</evidence>
<dbReference type="STRING" id="200324.A0A2N5UD48"/>
<evidence type="ECO:0000256" key="1">
    <source>
        <dbReference type="ARBA" id="ARBA00004123"/>
    </source>
</evidence>
<dbReference type="GO" id="GO:0046983">
    <property type="term" value="F:protein dimerization activity"/>
    <property type="evidence" value="ECO:0007669"/>
    <property type="project" value="InterPro"/>
</dbReference>
<comment type="caution">
    <text evidence="7">The sequence shown here is derived from an EMBL/GenBank/DDBJ whole genome shotgun (WGS) entry which is preliminary data.</text>
</comment>
<dbReference type="GO" id="GO:0005634">
    <property type="term" value="C:nucleus"/>
    <property type="evidence" value="ECO:0007669"/>
    <property type="project" value="UniProtKB-SubCell"/>
</dbReference>
<evidence type="ECO:0000256" key="3">
    <source>
        <dbReference type="ARBA" id="ARBA00022771"/>
    </source>
</evidence>
<keyword evidence="4" id="KW-0862">Zinc</keyword>
<keyword evidence="8" id="KW-1185">Reference proteome</keyword>
<reference evidence="7 8" key="1">
    <citation type="submission" date="2017-11" db="EMBL/GenBank/DDBJ databases">
        <title>De novo assembly and phasing of dikaryotic genomes from two isolates of Puccinia coronata f. sp. avenae, the causal agent of oat crown rust.</title>
        <authorList>
            <person name="Miller M.E."/>
            <person name="Zhang Y."/>
            <person name="Omidvar V."/>
            <person name="Sperschneider J."/>
            <person name="Schwessinger B."/>
            <person name="Raley C."/>
            <person name="Palmer J.M."/>
            <person name="Garnica D."/>
            <person name="Upadhyaya N."/>
            <person name="Rathjen J."/>
            <person name="Taylor J.M."/>
            <person name="Park R.F."/>
            <person name="Dodds P.N."/>
            <person name="Hirsch C.D."/>
            <person name="Kianian S.F."/>
            <person name="Figueroa M."/>
        </authorList>
    </citation>
    <scope>NUCLEOTIDE SEQUENCE [LARGE SCALE GENOMIC DNA]</scope>
    <source>
        <strain evidence="7">12NC29</strain>
    </source>
</reference>
<dbReference type="Proteomes" id="UP000235388">
    <property type="component" value="Unassembled WGS sequence"/>
</dbReference>
<keyword evidence="2" id="KW-0479">Metal-binding</keyword>
<dbReference type="InterPro" id="IPR012337">
    <property type="entry name" value="RNaseH-like_sf"/>
</dbReference>
<keyword evidence="5" id="KW-0539">Nucleus</keyword>
<evidence type="ECO:0000256" key="5">
    <source>
        <dbReference type="ARBA" id="ARBA00023242"/>
    </source>
</evidence>
<dbReference type="EMBL" id="PGCJ01000253">
    <property type="protein sequence ID" value="PLW35677.1"/>
    <property type="molecule type" value="Genomic_DNA"/>
</dbReference>
<dbReference type="PANTHER" id="PTHR46481:SF10">
    <property type="entry name" value="ZINC FINGER BED DOMAIN-CONTAINING PROTEIN 39"/>
    <property type="match status" value="1"/>
</dbReference>
<dbReference type="GO" id="GO:0008270">
    <property type="term" value="F:zinc ion binding"/>
    <property type="evidence" value="ECO:0007669"/>
    <property type="project" value="UniProtKB-KW"/>
</dbReference>
<dbReference type="AlphaFoldDB" id="A0A2N5UD48"/>
<dbReference type="PANTHER" id="PTHR46481">
    <property type="entry name" value="ZINC FINGER BED DOMAIN-CONTAINING PROTEIN 4"/>
    <property type="match status" value="1"/>
</dbReference>
<evidence type="ECO:0000313" key="7">
    <source>
        <dbReference type="EMBL" id="PLW35677.1"/>
    </source>
</evidence>
<evidence type="ECO:0000256" key="2">
    <source>
        <dbReference type="ARBA" id="ARBA00022723"/>
    </source>
</evidence>
<keyword evidence="3" id="KW-0863">Zinc-finger</keyword>
<evidence type="ECO:0000313" key="8">
    <source>
        <dbReference type="Proteomes" id="UP000235388"/>
    </source>
</evidence>
<feature type="domain" description="HAT C-terminal dimerisation" evidence="6">
    <location>
        <begin position="164"/>
        <end position="228"/>
    </location>
</feature>
<gene>
    <name evidence="7" type="ORF">PCANC_13829</name>
</gene>
<evidence type="ECO:0000256" key="4">
    <source>
        <dbReference type="ARBA" id="ARBA00022833"/>
    </source>
</evidence>
<name>A0A2N5UD48_9BASI</name>